<dbReference type="Gene3D" id="1.10.1200.10">
    <property type="entry name" value="ACP-like"/>
    <property type="match status" value="1"/>
</dbReference>
<dbReference type="PANTHER" id="PTHR45527">
    <property type="entry name" value="NONRIBOSOMAL PEPTIDE SYNTHETASE"/>
    <property type="match status" value="1"/>
</dbReference>
<evidence type="ECO:0000313" key="4">
    <source>
        <dbReference type="Proteomes" id="UP001438292"/>
    </source>
</evidence>
<dbReference type="Pfam" id="PF00550">
    <property type="entry name" value="PP-binding"/>
    <property type="match status" value="1"/>
</dbReference>
<sequence>AEAGTGRQYLQLLYHHLAIDHTTLERLLDEVRQLQQGQGASLPPSLPFRQFVAQARLGVGAAEHEAYFRAQLGEVEEPTLPFGLQGYLGNGGDIEEARLNLSPELAGQLRRQARRLGVSVACLAHLAWGQVLARASGKALPAPDGSQLSSRAYAAPEGEAETTLAAIWSELLGVERVGRHDNFFELGGHSLLAVTLPGVRGAGRRGGDGAGGDLERAAGGGASGPPRQLLRTGRTFAAGGDA</sequence>
<evidence type="ECO:0000313" key="3">
    <source>
        <dbReference type="EMBL" id="MEO3955973.1"/>
    </source>
</evidence>
<dbReference type="PANTHER" id="PTHR45527:SF12">
    <property type="entry name" value="NONRIBOSOMAL PEPTIDE SYNTHETASE IVOA"/>
    <property type="match status" value="1"/>
</dbReference>
<feature type="region of interest" description="Disordered" evidence="1">
    <location>
        <begin position="203"/>
        <end position="242"/>
    </location>
</feature>
<accession>A0ABV0H7C8</accession>
<dbReference type="Proteomes" id="UP001438292">
    <property type="component" value="Unassembled WGS sequence"/>
</dbReference>
<feature type="domain" description="Carrier" evidence="2">
    <location>
        <begin position="163"/>
        <end position="196"/>
    </location>
</feature>
<name>A0ABV0H7C8_9NEIS</name>
<gene>
    <name evidence="3" type="ORF">ABH309_16110</name>
</gene>
<dbReference type="Gene3D" id="3.30.559.10">
    <property type="entry name" value="Chloramphenicol acetyltransferase-like domain"/>
    <property type="match status" value="1"/>
</dbReference>
<comment type="caution">
    <text evidence="3">The sequence shown here is derived from an EMBL/GenBank/DDBJ whole genome shotgun (WGS) entry which is preliminary data.</text>
</comment>
<feature type="compositionally biased region" description="Gly residues" evidence="1">
    <location>
        <begin position="208"/>
        <end position="223"/>
    </location>
</feature>
<dbReference type="InterPro" id="IPR036736">
    <property type="entry name" value="ACP-like_sf"/>
</dbReference>
<dbReference type="EMBL" id="JBDQQU010000015">
    <property type="protein sequence ID" value="MEO3955973.1"/>
    <property type="molecule type" value="Genomic_DNA"/>
</dbReference>
<organism evidence="3 4">
    <name type="scientific">Chromobacterium piscinae</name>
    <dbReference type="NCBI Taxonomy" id="686831"/>
    <lineage>
        <taxon>Bacteria</taxon>
        <taxon>Pseudomonadati</taxon>
        <taxon>Pseudomonadota</taxon>
        <taxon>Betaproteobacteria</taxon>
        <taxon>Neisseriales</taxon>
        <taxon>Chromobacteriaceae</taxon>
        <taxon>Chromobacterium</taxon>
    </lineage>
</organism>
<keyword evidence="4" id="KW-1185">Reference proteome</keyword>
<feature type="non-terminal residue" evidence="3">
    <location>
        <position position="242"/>
    </location>
</feature>
<protein>
    <submittedName>
        <fullName evidence="3">Phosphopantetheine-binding protein</fullName>
    </submittedName>
</protein>
<proteinExistence type="predicted"/>
<dbReference type="InterPro" id="IPR009081">
    <property type="entry name" value="PP-bd_ACP"/>
</dbReference>
<evidence type="ECO:0000259" key="2">
    <source>
        <dbReference type="Pfam" id="PF00550"/>
    </source>
</evidence>
<dbReference type="SUPFAM" id="SSF47336">
    <property type="entry name" value="ACP-like"/>
    <property type="match status" value="1"/>
</dbReference>
<dbReference type="InterPro" id="IPR023213">
    <property type="entry name" value="CAT-like_dom_sf"/>
</dbReference>
<reference evidence="3 4" key="1">
    <citation type="submission" date="2024-05" db="EMBL/GenBank/DDBJ databases">
        <authorList>
            <person name="De Oliveira J.P."/>
            <person name="Noriler S.A."/>
            <person name="De Oliveira A.G."/>
            <person name="Sipoli D.S."/>
        </authorList>
    </citation>
    <scope>NUCLEOTIDE SEQUENCE [LARGE SCALE GENOMIC DNA]</scope>
    <source>
        <strain evidence="3 4">LABIM186</strain>
    </source>
</reference>
<evidence type="ECO:0000256" key="1">
    <source>
        <dbReference type="SAM" id="MobiDB-lite"/>
    </source>
</evidence>
<dbReference type="SUPFAM" id="SSF52777">
    <property type="entry name" value="CoA-dependent acyltransferases"/>
    <property type="match status" value="2"/>
</dbReference>
<feature type="non-terminal residue" evidence="3">
    <location>
        <position position="1"/>
    </location>
</feature>
<dbReference type="Gene3D" id="3.30.559.30">
    <property type="entry name" value="Nonribosomal peptide synthetase, condensation domain"/>
    <property type="match status" value="1"/>
</dbReference>